<dbReference type="Proteomes" id="UP000794436">
    <property type="component" value="Unassembled WGS sequence"/>
</dbReference>
<dbReference type="GO" id="GO:0035539">
    <property type="term" value="F:8-oxo-7,8-dihydrodeoxyguanosine triphosphate pyrophosphatase activity"/>
    <property type="evidence" value="ECO:0007669"/>
    <property type="project" value="TreeGrafter"/>
</dbReference>
<evidence type="ECO:0000256" key="2">
    <source>
        <dbReference type="SAM" id="MobiDB-lite"/>
    </source>
</evidence>
<organism evidence="4 5">
    <name type="scientific">Pythium oligandrum</name>
    <name type="common">Mycoparasitic fungus</name>
    <dbReference type="NCBI Taxonomy" id="41045"/>
    <lineage>
        <taxon>Eukaryota</taxon>
        <taxon>Sar</taxon>
        <taxon>Stramenopiles</taxon>
        <taxon>Oomycota</taxon>
        <taxon>Peronosporomycetes</taxon>
        <taxon>Pythiales</taxon>
        <taxon>Pythiaceae</taxon>
        <taxon>Pythium</taxon>
    </lineage>
</organism>
<keyword evidence="1" id="KW-0378">Hydrolase</keyword>
<dbReference type="GO" id="GO:0005829">
    <property type="term" value="C:cytosol"/>
    <property type="evidence" value="ECO:0007669"/>
    <property type="project" value="TreeGrafter"/>
</dbReference>
<dbReference type="PROSITE" id="PS51462">
    <property type="entry name" value="NUDIX"/>
    <property type="match status" value="1"/>
</dbReference>
<feature type="domain" description="Nudix hydrolase" evidence="3">
    <location>
        <begin position="206"/>
        <end position="347"/>
    </location>
</feature>
<comment type="caution">
    <text evidence="4">The sequence shown here is derived from an EMBL/GenBank/DDBJ whole genome shotgun (WGS) entry which is preliminary data.</text>
</comment>
<dbReference type="InterPro" id="IPR020084">
    <property type="entry name" value="NUDIX_hydrolase_CS"/>
</dbReference>
<feature type="region of interest" description="Disordered" evidence="2">
    <location>
        <begin position="83"/>
        <end position="130"/>
    </location>
</feature>
<feature type="region of interest" description="Disordered" evidence="2">
    <location>
        <begin position="1"/>
        <end position="37"/>
    </location>
</feature>
<proteinExistence type="predicted"/>
<evidence type="ECO:0000256" key="1">
    <source>
        <dbReference type="ARBA" id="ARBA00022801"/>
    </source>
</evidence>
<feature type="compositionally biased region" description="Low complexity" evidence="2">
    <location>
        <begin position="103"/>
        <end position="119"/>
    </location>
</feature>
<dbReference type="Pfam" id="PF00293">
    <property type="entry name" value="NUDIX"/>
    <property type="match status" value="1"/>
</dbReference>
<dbReference type="EMBL" id="SPLM01000113">
    <property type="protein sequence ID" value="TMW57973.1"/>
    <property type="molecule type" value="Genomic_DNA"/>
</dbReference>
<evidence type="ECO:0000313" key="4">
    <source>
        <dbReference type="EMBL" id="TMW57973.1"/>
    </source>
</evidence>
<evidence type="ECO:0000259" key="3">
    <source>
        <dbReference type="PROSITE" id="PS51462"/>
    </source>
</evidence>
<sequence>MGKRVVRTGPGLPPVALVGASEDGEGPKKKRRTLRDAEQELEDCRSALKEAKRKLIVTARENAKMKVLLMKYIEKDDSLISTSQLSESNSQPVVASDASNAPSTGTSFTGTQSTVFSSGLDEEESESSLWTSDFSAEMDGPDSGETTFGPVSQLSQISQLSQWSELSSTSNLDDIITFLEKQDVQENERVATMEAEFKELKAAQAVVRVGVGVILTSKQHPGCVLIGKRKGSHGAGKLALPGGHLEMYETWAECAVRELKEETDINLEEDELKFAYVTNDPMENEGKHYITIFMQATVSEAHVPRNMEPNKCEGWEWVSWESLRTNEKLFVPMLHITRSGFTPKFEK</sequence>
<dbReference type="PANTHER" id="PTHR16099">
    <property type="entry name" value="8-OXO-DGTP DIPHOSPHATES NUDT15"/>
    <property type="match status" value="1"/>
</dbReference>
<protein>
    <recommendedName>
        <fullName evidence="3">Nudix hydrolase domain-containing protein</fullName>
    </recommendedName>
</protein>
<keyword evidence="5" id="KW-1185">Reference proteome</keyword>
<dbReference type="AlphaFoldDB" id="A0A8K1FGP7"/>
<reference evidence="4" key="1">
    <citation type="submission" date="2019-03" db="EMBL/GenBank/DDBJ databases">
        <title>Long read genome sequence of the mycoparasitic Pythium oligandrum ATCC 38472 isolated from sugarbeet rhizosphere.</title>
        <authorList>
            <person name="Gaulin E."/>
        </authorList>
    </citation>
    <scope>NUCLEOTIDE SEQUENCE</scope>
    <source>
        <strain evidence="4">ATCC 38472_TT</strain>
    </source>
</reference>
<dbReference type="Gene3D" id="3.90.79.10">
    <property type="entry name" value="Nucleoside Triphosphate Pyrophosphohydrolase"/>
    <property type="match status" value="1"/>
</dbReference>
<dbReference type="SUPFAM" id="SSF55811">
    <property type="entry name" value="Nudix"/>
    <property type="match status" value="1"/>
</dbReference>
<dbReference type="InterPro" id="IPR015797">
    <property type="entry name" value="NUDIX_hydrolase-like_dom_sf"/>
</dbReference>
<gene>
    <name evidence="4" type="ORF">Poli38472_013447</name>
</gene>
<dbReference type="FunFam" id="3.90.79.10:FF:000060">
    <property type="entry name" value="Nudix hydrolase 1"/>
    <property type="match status" value="1"/>
</dbReference>
<dbReference type="PROSITE" id="PS00893">
    <property type="entry name" value="NUDIX_BOX"/>
    <property type="match status" value="1"/>
</dbReference>
<dbReference type="GO" id="GO:0006203">
    <property type="term" value="P:dGTP catabolic process"/>
    <property type="evidence" value="ECO:0007669"/>
    <property type="project" value="TreeGrafter"/>
</dbReference>
<dbReference type="PANTHER" id="PTHR16099:SF5">
    <property type="entry name" value="NUCLEOTIDE TRIPHOSPHATE DIPHOSPHATASE NUDT15"/>
    <property type="match status" value="1"/>
</dbReference>
<accession>A0A8K1FGP7</accession>
<feature type="compositionally biased region" description="Polar residues" evidence="2">
    <location>
        <begin position="83"/>
        <end position="102"/>
    </location>
</feature>
<dbReference type="OrthoDB" id="447842at2759"/>
<name>A0A8K1FGP7_PYTOL</name>
<dbReference type="InterPro" id="IPR000086">
    <property type="entry name" value="NUDIX_hydrolase_dom"/>
</dbReference>
<dbReference type="CDD" id="cd04678">
    <property type="entry name" value="NUDIX_MTH2_Nudt15"/>
    <property type="match status" value="1"/>
</dbReference>
<evidence type="ECO:0000313" key="5">
    <source>
        <dbReference type="Proteomes" id="UP000794436"/>
    </source>
</evidence>